<comment type="caution">
    <text evidence="7">Lacks conserved residue(s) required for the propagation of feature annotation.</text>
</comment>
<feature type="binding site" evidence="7">
    <location>
        <begin position="63"/>
        <end position="65"/>
    </location>
    <ligand>
        <name>4-CDP-2-C-methyl-D-erythritol 2-phosphate</name>
        <dbReference type="ChEBI" id="CHEBI:57919"/>
    </ligand>
</feature>
<feature type="binding site" evidence="7">
    <location>
        <position position="15"/>
    </location>
    <ligand>
        <name>a divalent metal cation</name>
        <dbReference type="ChEBI" id="CHEBI:60240"/>
    </ligand>
</feature>
<sequence>MGRNIAEFSIGFGFDVHRLVEGRPLILGGIRIPFQKGLLGHSDGDVLIHAIIDAILGAMGKGDIGQYFPDTDPNLKGISSLKMLLSIKEKMDKSNVILIHLDATIVAQEPKISPFFPQMKEKIANALDVKKDIINLKAKTTERLGYIGEGKGMAAYAVVIVKKL</sequence>
<dbReference type="HAMAP" id="MF_00107">
    <property type="entry name" value="IspF"/>
    <property type="match status" value="1"/>
</dbReference>
<dbReference type="GO" id="GO:0046872">
    <property type="term" value="F:metal ion binding"/>
    <property type="evidence" value="ECO:0007669"/>
    <property type="project" value="UniProtKB-KW"/>
</dbReference>
<feature type="binding site" evidence="7">
    <location>
        <begin position="41"/>
        <end position="42"/>
    </location>
    <ligand>
        <name>4-CDP-2-C-methyl-D-erythritol 2-phosphate</name>
        <dbReference type="ChEBI" id="CHEBI:57919"/>
    </ligand>
</feature>
<feature type="site" description="Transition state stabilizer" evidence="7">
    <location>
        <position position="41"/>
    </location>
</feature>
<evidence type="ECO:0000256" key="6">
    <source>
        <dbReference type="ARBA" id="ARBA00023239"/>
    </source>
</evidence>
<dbReference type="CDD" id="cd00554">
    <property type="entry name" value="MECDP_synthase"/>
    <property type="match status" value="1"/>
</dbReference>
<dbReference type="InterPro" id="IPR020555">
    <property type="entry name" value="MECDP_synthase_CS"/>
</dbReference>
<comment type="catalytic activity">
    <reaction evidence="1 7 8">
        <text>4-CDP-2-C-methyl-D-erythritol 2-phosphate = 2-C-methyl-D-erythritol 2,4-cyclic diphosphate + CMP</text>
        <dbReference type="Rhea" id="RHEA:23864"/>
        <dbReference type="ChEBI" id="CHEBI:57919"/>
        <dbReference type="ChEBI" id="CHEBI:58483"/>
        <dbReference type="ChEBI" id="CHEBI:60377"/>
        <dbReference type="EC" id="4.6.1.12"/>
    </reaction>
</comment>
<dbReference type="PANTHER" id="PTHR43181">
    <property type="entry name" value="2-C-METHYL-D-ERYTHRITOL 2,4-CYCLODIPHOSPHATE SYNTHASE, CHLOROPLASTIC"/>
    <property type="match status" value="1"/>
</dbReference>
<dbReference type="InterPro" id="IPR036571">
    <property type="entry name" value="MECDP_synthase_sf"/>
</dbReference>
<accession>A0A7C0Y1D5</accession>
<keyword evidence="5 7" id="KW-0414">Isoprene biosynthesis</keyword>
<dbReference type="Proteomes" id="UP000886289">
    <property type="component" value="Unassembled WGS sequence"/>
</dbReference>
<dbReference type="AlphaFoldDB" id="A0A7C0Y1D5"/>
<feature type="binding site" evidence="7">
    <location>
        <begin position="15"/>
        <end position="17"/>
    </location>
    <ligand>
        <name>4-CDP-2-C-methyl-D-erythritol 2-phosphate</name>
        <dbReference type="ChEBI" id="CHEBI:57919"/>
    </ligand>
</feature>
<dbReference type="PANTHER" id="PTHR43181:SF1">
    <property type="entry name" value="2-C-METHYL-D-ERYTHRITOL 2,4-CYCLODIPHOSPHATE SYNTHASE, CHLOROPLASTIC"/>
    <property type="match status" value="1"/>
</dbReference>
<dbReference type="Gene3D" id="3.30.1330.50">
    <property type="entry name" value="2-C-methyl-D-erythritol 2,4-cyclodiphosphate synthase"/>
    <property type="match status" value="1"/>
</dbReference>
<evidence type="ECO:0000256" key="2">
    <source>
        <dbReference type="ARBA" id="ARBA00004709"/>
    </source>
</evidence>
<comment type="similarity">
    <text evidence="7 8">Belongs to the IspF family.</text>
</comment>
<evidence type="ECO:0000256" key="5">
    <source>
        <dbReference type="ARBA" id="ARBA00023229"/>
    </source>
</evidence>
<evidence type="ECO:0000313" key="10">
    <source>
        <dbReference type="EMBL" id="HDD43387.1"/>
    </source>
</evidence>
<feature type="site" description="Transition state stabilizer" evidence="7">
    <location>
        <position position="140"/>
    </location>
</feature>
<feature type="binding site" evidence="7">
    <location>
        <position position="17"/>
    </location>
    <ligand>
        <name>a divalent metal cation</name>
        <dbReference type="ChEBI" id="CHEBI:60240"/>
    </ligand>
</feature>
<dbReference type="InterPro" id="IPR003526">
    <property type="entry name" value="MECDP_synthase"/>
</dbReference>
<comment type="subunit">
    <text evidence="7">Homotrimer.</text>
</comment>
<dbReference type="GO" id="GO:0008685">
    <property type="term" value="F:2-C-methyl-D-erythritol 2,4-cyclodiphosphate synthase activity"/>
    <property type="evidence" value="ECO:0007669"/>
    <property type="project" value="UniProtKB-UniRule"/>
</dbReference>
<reference evidence="10" key="1">
    <citation type="journal article" date="2020" name="mSystems">
        <title>Genome- and Community-Level Interaction Insights into Carbon Utilization and Element Cycling Functions of Hydrothermarchaeota in Hydrothermal Sediment.</title>
        <authorList>
            <person name="Zhou Z."/>
            <person name="Liu Y."/>
            <person name="Xu W."/>
            <person name="Pan J."/>
            <person name="Luo Z.H."/>
            <person name="Li M."/>
        </authorList>
    </citation>
    <scope>NUCLEOTIDE SEQUENCE [LARGE SCALE GENOMIC DNA]</scope>
    <source>
        <strain evidence="10">HyVt-233</strain>
    </source>
</reference>
<dbReference type="UniPathway" id="UPA00056">
    <property type="reaction ID" value="UER00095"/>
</dbReference>
<dbReference type="Pfam" id="PF02542">
    <property type="entry name" value="YgbB"/>
    <property type="match status" value="1"/>
</dbReference>
<dbReference type="EMBL" id="DRBS01000032">
    <property type="protein sequence ID" value="HDD43387.1"/>
    <property type="molecule type" value="Genomic_DNA"/>
</dbReference>
<comment type="function">
    <text evidence="7">Involved in the biosynthesis of isopentenyl diphosphate (IPP) and dimethylallyl diphosphate (DMAPP), two major building blocks of isoprenoid compounds. Catalyzes the conversion of 4-diphosphocytidyl-2-C-methyl-D-erythritol 2-phosphate (CDP-ME2P) to 2-C-methyl-D-erythritol 2,4-cyclodiphosphate (ME-CPP) with a corresponding release of cytidine 5-monophosphate (CMP).</text>
</comment>
<evidence type="ECO:0000259" key="9">
    <source>
        <dbReference type="Pfam" id="PF02542"/>
    </source>
</evidence>
<dbReference type="GO" id="GO:0019288">
    <property type="term" value="P:isopentenyl diphosphate biosynthetic process, methylerythritol 4-phosphate pathway"/>
    <property type="evidence" value="ECO:0007669"/>
    <property type="project" value="UniProtKB-UniRule"/>
</dbReference>
<comment type="cofactor">
    <cofactor evidence="7">
        <name>a divalent metal cation</name>
        <dbReference type="ChEBI" id="CHEBI:60240"/>
    </cofactor>
    <text evidence="7">Binds 1 divalent metal cation per subunit.</text>
</comment>
<evidence type="ECO:0000256" key="8">
    <source>
        <dbReference type="RuleBase" id="RU004395"/>
    </source>
</evidence>
<feature type="binding site" evidence="7">
    <location>
        <begin position="68"/>
        <end position="72"/>
    </location>
    <ligand>
        <name>4-CDP-2-C-methyl-D-erythritol 2-phosphate</name>
        <dbReference type="ChEBI" id="CHEBI:57919"/>
    </ligand>
</feature>
<dbReference type="GO" id="GO:0016114">
    <property type="term" value="P:terpenoid biosynthetic process"/>
    <property type="evidence" value="ECO:0007669"/>
    <property type="project" value="InterPro"/>
</dbReference>
<keyword evidence="6 7" id="KW-0456">Lyase</keyword>
<dbReference type="NCBIfam" id="TIGR00151">
    <property type="entry name" value="ispF"/>
    <property type="match status" value="1"/>
</dbReference>
<gene>
    <name evidence="7" type="primary">ispF</name>
    <name evidence="10" type="ORF">ENG63_00795</name>
</gene>
<protein>
    <recommendedName>
        <fullName evidence="3 7">2-C-methyl-D-erythritol 2,4-cyclodiphosphate synthase</fullName>
        <shortName evidence="7">MECDP-synthase</shortName>
        <shortName evidence="7">MECPP-synthase</shortName>
        <shortName evidence="7">MECPS</shortName>
        <ecNumber evidence="3 7">4.6.1.12</ecNumber>
    </recommendedName>
</protein>
<feature type="domain" description="2-C-methyl-D-erythritol 2,4-cyclodiphosphate synthase" evidence="9">
    <location>
        <begin position="9"/>
        <end position="161"/>
    </location>
</feature>
<evidence type="ECO:0000256" key="4">
    <source>
        <dbReference type="ARBA" id="ARBA00022723"/>
    </source>
</evidence>
<name>A0A7C0Y1D5_DESA2</name>
<proteinExistence type="inferred from homology"/>
<feature type="binding site" evidence="7">
    <location>
        <position position="49"/>
    </location>
    <ligand>
        <name>a divalent metal cation</name>
        <dbReference type="ChEBI" id="CHEBI:60240"/>
    </ligand>
</feature>
<comment type="pathway">
    <text evidence="2 7">Isoprenoid biosynthesis; isopentenyl diphosphate biosynthesis via DXP pathway; isopentenyl diphosphate from 1-deoxy-D-xylulose 5-phosphate: step 4/6.</text>
</comment>
<dbReference type="PROSITE" id="PS01350">
    <property type="entry name" value="ISPF"/>
    <property type="match status" value="1"/>
</dbReference>
<keyword evidence="4 7" id="KW-0479">Metal-binding</keyword>
<dbReference type="SUPFAM" id="SSF69765">
    <property type="entry name" value="IpsF-like"/>
    <property type="match status" value="1"/>
</dbReference>
<comment type="caution">
    <text evidence="10">The sequence shown here is derived from an EMBL/GenBank/DDBJ whole genome shotgun (WGS) entry which is preliminary data.</text>
</comment>
<dbReference type="EC" id="4.6.1.12" evidence="3 7"/>
<evidence type="ECO:0000256" key="3">
    <source>
        <dbReference type="ARBA" id="ARBA00012579"/>
    </source>
</evidence>
<evidence type="ECO:0000256" key="7">
    <source>
        <dbReference type="HAMAP-Rule" id="MF_00107"/>
    </source>
</evidence>
<organism evidence="10">
    <name type="scientific">Desulfofervidus auxilii</name>
    <dbReference type="NCBI Taxonomy" id="1621989"/>
    <lineage>
        <taxon>Bacteria</taxon>
        <taxon>Pseudomonadati</taxon>
        <taxon>Thermodesulfobacteriota</taxon>
        <taxon>Candidatus Desulfofervidia</taxon>
        <taxon>Candidatus Desulfofervidales</taxon>
        <taxon>Candidatus Desulfofervidaceae</taxon>
        <taxon>Candidatus Desulfofervidus</taxon>
    </lineage>
</organism>
<evidence type="ECO:0000256" key="1">
    <source>
        <dbReference type="ARBA" id="ARBA00000200"/>
    </source>
</evidence>